<evidence type="ECO:0000256" key="2">
    <source>
        <dbReference type="ARBA" id="ARBA00022833"/>
    </source>
</evidence>
<dbReference type="InterPro" id="IPR016153">
    <property type="entry name" value="Heat_shock_Hsp33_N"/>
</dbReference>
<gene>
    <name evidence="6 7" type="primary">hslO</name>
    <name evidence="7" type="ORF">EUAN_00250</name>
</gene>
<dbReference type="PIRSF" id="PIRSF005261">
    <property type="entry name" value="Heat_shock_Hsp33"/>
    <property type="match status" value="1"/>
</dbReference>
<evidence type="ECO:0000256" key="3">
    <source>
        <dbReference type="ARBA" id="ARBA00023157"/>
    </source>
</evidence>
<dbReference type="Gene3D" id="3.90.1280.10">
    <property type="entry name" value="HSP33 redox switch-like"/>
    <property type="match status" value="1"/>
</dbReference>
<dbReference type="GO" id="GO:0042026">
    <property type="term" value="P:protein refolding"/>
    <property type="evidence" value="ECO:0007669"/>
    <property type="project" value="TreeGrafter"/>
</dbReference>
<organism evidence="7 8">
    <name type="scientific">Andreesenia angusta</name>
    <dbReference type="NCBI Taxonomy" id="39480"/>
    <lineage>
        <taxon>Bacteria</taxon>
        <taxon>Bacillati</taxon>
        <taxon>Bacillota</taxon>
        <taxon>Tissierellia</taxon>
        <taxon>Tissierellales</taxon>
        <taxon>Gottschalkiaceae</taxon>
        <taxon>Andreesenia</taxon>
    </lineage>
</organism>
<evidence type="ECO:0000256" key="5">
    <source>
        <dbReference type="ARBA" id="ARBA00023284"/>
    </source>
</evidence>
<keyword evidence="2 6" id="KW-0862">Zinc</keyword>
<dbReference type="EMBL" id="MKIE01000001">
    <property type="protein sequence ID" value="OHW63161.1"/>
    <property type="molecule type" value="Genomic_DNA"/>
</dbReference>
<comment type="similarity">
    <text evidence="6">Belongs to the HSP33 family.</text>
</comment>
<keyword evidence="3 6" id="KW-1015">Disulfide bond</keyword>
<evidence type="ECO:0000313" key="8">
    <source>
        <dbReference type="Proteomes" id="UP000180254"/>
    </source>
</evidence>
<dbReference type="NCBIfam" id="NF001033">
    <property type="entry name" value="PRK00114.1"/>
    <property type="match status" value="1"/>
</dbReference>
<dbReference type="Proteomes" id="UP000180254">
    <property type="component" value="Unassembled WGS sequence"/>
</dbReference>
<protein>
    <recommendedName>
        <fullName evidence="6">33 kDa chaperonin</fullName>
    </recommendedName>
    <alternativeName>
        <fullName evidence="6">Heat shock protein 33 homolog</fullName>
        <shortName evidence="6">HSP33</shortName>
    </alternativeName>
</protein>
<dbReference type="InterPro" id="IPR000397">
    <property type="entry name" value="Heat_shock_Hsp33"/>
</dbReference>
<comment type="caution">
    <text evidence="7">The sequence shown here is derived from an EMBL/GenBank/DDBJ whole genome shotgun (WGS) entry which is preliminary data.</text>
</comment>
<dbReference type="Pfam" id="PF01430">
    <property type="entry name" value="HSP33"/>
    <property type="match status" value="1"/>
</dbReference>
<dbReference type="AlphaFoldDB" id="A0A1S1V965"/>
<feature type="disulfide bond" description="Redox-active" evidence="6">
    <location>
        <begin position="269"/>
        <end position="272"/>
    </location>
</feature>
<name>A0A1S1V965_9FIRM</name>
<evidence type="ECO:0000313" key="7">
    <source>
        <dbReference type="EMBL" id="OHW63161.1"/>
    </source>
</evidence>
<evidence type="ECO:0000256" key="4">
    <source>
        <dbReference type="ARBA" id="ARBA00023186"/>
    </source>
</evidence>
<comment type="function">
    <text evidence="6">Redox regulated molecular chaperone. Protects both thermally unfolding and oxidatively damaged proteins from irreversible aggregation. Plays an important role in the bacterial defense system toward oxidative stress.</text>
</comment>
<accession>A0A1S1V965</accession>
<dbReference type="GO" id="GO:0051082">
    <property type="term" value="F:unfolded protein binding"/>
    <property type="evidence" value="ECO:0007669"/>
    <property type="project" value="UniProtKB-UniRule"/>
</dbReference>
<dbReference type="GO" id="GO:0005737">
    <property type="term" value="C:cytoplasm"/>
    <property type="evidence" value="ECO:0007669"/>
    <property type="project" value="UniProtKB-SubCell"/>
</dbReference>
<dbReference type="STRING" id="39480.EUAN_00250"/>
<evidence type="ECO:0000256" key="6">
    <source>
        <dbReference type="HAMAP-Rule" id="MF_00117"/>
    </source>
</evidence>
<comment type="PTM">
    <text evidence="6">Under oxidizing conditions two disulfide bonds are formed involving the reactive cysteines. Under reducing conditions zinc is bound to the reactive cysteines and the protein is inactive.</text>
</comment>
<reference evidence="7 8" key="1">
    <citation type="submission" date="2016-09" db="EMBL/GenBank/DDBJ databases">
        <title>Genome sequence of Eubacterium angustum.</title>
        <authorList>
            <person name="Poehlein A."/>
            <person name="Daniel R."/>
        </authorList>
    </citation>
    <scope>NUCLEOTIDE SEQUENCE [LARGE SCALE GENOMIC DNA]</scope>
    <source>
        <strain evidence="7 8">DSM 1989</strain>
    </source>
</reference>
<keyword evidence="1 6" id="KW-0963">Cytoplasm</keyword>
<dbReference type="Gene3D" id="3.55.30.10">
    <property type="entry name" value="Hsp33 domain"/>
    <property type="match status" value="1"/>
</dbReference>
<keyword evidence="5 6" id="KW-0676">Redox-active center</keyword>
<dbReference type="SUPFAM" id="SSF64397">
    <property type="entry name" value="Hsp33 domain"/>
    <property type="match status" value="1"/>
</dbReference>
<evidence type="ECO:0000256" key="1">
    <source>
        <dbReference type="ARBA" id="ARBA00022490"/>
    </source>
</evidence>
<dbReference type="OrthoDB" id="9776534at2"/>
<dbReference type="CDD" id="cd00498">
    <property type="entry name" value="Hsp33"/>
    <property type="match status" value="1"/>
</dbReference>
<dbReference type="GO" id="GO:0044183">
    <property type="term" value="F:protein folding chaperone"/>
    <property type="evidence" value="ECO:0007669"/>
    <property type="project" value="TreeGrafter"/>
</dbReference>
<feature type="disulfide bond" description="Redox-active" evidence="6">
    <location>
        <begin position="237"/>
        <end position="239"/>
    </location>
</feature>
<keyword evidence="8" id="KW-1185">Reference proteome</keyword>
<dbReference type="RefSeq" id="WP_071060457.1">
    <property type="nucleotide sequence ID" value="NZ_MKIE01000001.1"/>
</dbReference>
<dbReference type="HAMAP" id="MF_00117">
    <property type="entry name" value="HslO"/>
    <property type="match status" value="1"/>
</dbReference>
<comment type="subcellular location">
    <subcellularLocation>
        <location evidence="6">Cytoplasm</location>
    </subcellularLocation>
</comment>
<dbReference type="PANTHER" id="PTHR30111">
    <property type="entry name" value="33 KDA CHAPERONIN"/>
    <property type="match status" value="1"/>
</dbReference>
<dbReference type="InterPro" id="IPR016154">
    <property type="entry name" value="Heat_shock_Hsp33_C"/>
</dbReference>
<dbReference type="PANTHER" id="PTHR30111:SF1">
    <property type="entry name" value="33 KDA CHAPERONIN"/>
    <property type="match status" value="1"/>
</dbReference>
<dbReference type="SUPFAM" id="SSF118352">
    <property type="entry name" value="HSP33 redox switch-like"/>
    <property type="match status" value="1"/>
</dbReference>
<sequence>MGDYIIRGIEEGGNFRFFIATTTELVEGLRKIHNATPTSIAALGRTATATAIMGYMLKNEKDKISLQIKGENEIKTIIAISNSECEVKGYISNPAVDIPLREDGKLDVGGAVGPGMMILVRDMGLKEPYIGQSELVTSEIGEDLANYFVRSEQQPSAVALGVLVDRDYSIKGAGGYIIQVMPDAEEEAISKLEQNLSKVDPISKMISEGLAPEDIMNKVFEGFETKIMDRKDVSLKCDCSREKMESIMISLGEEELKSMLDEKEVEIVCHFCNEKYVFEKPELNSMIDEIGRQKSVD</sequence>
<proteinExistence type="inferred from homology"/>
<keyword evidence="4 6" id="KW-0143">Chaperone</keyword>